<reference evidence="11 12" key="1">
    <citation type="journal article" date="2013" name="Nat. Commun.">
        <title>The evolution and pathogenic mechanisms of the rice sheath blight pathogen.</title>
        <authorList>
            <person name="Zheng A."/>
            <person name="Lin R."/>
            <person name="Xu L."/>
            <person name="Qin P."/>
            <person name="Tang C."/>
            <person name="Ai P."/>
            <person name="Zhang D."/>
            <person name="Liu Y."/>
            <person name="Sun Z."/>
            <person name="Feng H."/>
            <person name="Wang Y."/>
            <person name="Chen Y."/>
            <person name="Liang X."/>
            <person name="Fu R."/>
            <person name="Li Q."/>
            <person name="Zhang J."/>
            <person name="Yu X."/>
            <person name="Xie Z."/>
            <person name="Ding L."/>
            <person name="Guan P."/>
            <person name="Tang J."/>
            <person name="Liang Y."/>
            <person name="Wang S."/>
            <person name="Deng Q."/>
            <person name="Li S."/>
            <person name="Zhu J."/>
            <person name="Wang L."/>
            <person name="Liu H."/>
            <person name="Li P."/>
        </authorList>
    </citation>
    <scope>NUCLEOTIDE SEQUENCE [LARGE SCALE GENOMIC DNA]</scope>
    <source>
        <strain evidence="12">AG-1 IA</strain>
    </source>
</reference>
<keyword evidence="12" id="KW-1185">Reference proteome</keyword>
<dbReference type="SMART" id="SM00382">
    <property type="entry name" value="AAA"/>
    <property type="match status" value="2"/>
</dbReference>
<dbReference type="Pfam" id="PF00005">
    <property type="entry name" value="ABC_tran"/>
    <property type="match status" value="2"/>
</dbReference>
<comment type="subcellular location">
    <subcellularLocation>
        <location evidence="1">Membrane</location>
        <topology evidence="1">Multi-pass membrane protein</topology>
    </subcellularLocation>
</comment>
<feature type="compositionally biased region" description="Polar residues" evidence="8">
    <location>
        <begin position="100"/>
        <end position="110"/>
    </location>
</feature>
<evidence type="ECO:0000256" key="6">
    <source>
        <dbReference type="ARBA" id="ARBA00022989"/>
    </source>
</evidence>
<dbReference type="PROSITE" id="PS00211">
    <property type="entry name" value="ABC_TRANSPORTER_1"/>
    <property type="match status" value="1"/>
</dbReference>
<dbReference type="GO" id="GO:0005524">
    <property type="term" value="F:ATP binding"/>
    <property type="evidence" value="ECO:0007669"/>
    <property type="project" value="UniProtKB-KW"/>
</dbReference>
<proteinExistence type="predicted"/>
<evidence type="ECO:0000259" key="10">
    <source>
        <dbReference type="PROSITE" id="PS50893"/>
    </source>
</evidence>
<organism evidence="11 12">
    <name type="scientific">Thanatephorus cucumeris (strain AG1-IA)</name>
    <name type="common">Rice sheath blight fungus</name>
    <name type="synonym">Rhizoctonia solani</name>
    <dbReference type="NCBI Taxonomy" id="983506"/>
    <lineage>
        <taxon>Eukaryota</taxon>
        <taxon>Fungi</taxon>
        <taxon>Dikarya</taxon>
        <taxon>Basidiomycota</taxon>
        <taxon>Agaricomycotina</taxon>
        <taxon>Agaricomycetes</taxon>
        <taxon>Cantharellales</taxon>
        <taxon>Ceratobasidiaceae</taxon>
        <taxon>Rhizoctonia</taxon>
        <taxon>Rhizoctonia solani AG-1</taxon>
    </lineage>
</organism>
<keyword evidence="2" id="KW-0813">Transport</keyword>
<dbReference type="PANTHER" id="PTHR19241">
    <property type="entry name" value="ATP-BINDING CASSETTE TRANSPORTER"/>
    <property type="match status" value="1"/>
</dbReference>
<feature type="domain" description="ABC transporter" evidence="10">
    <location>
        <begin position="158"/>
        <end position="427"/>
    </location>
</feature>
<feature type="transmembrane region" description="Helical" evidence="9">
    <location>
        <begin position="581"/>
        <end position="599"/>
    </location>
</feature>
<keyword evidence="4" id="KW-0547">Nucleotide-binding</keyword>
<gene>
    <name evidence="11" type="ORF">AG1IA_08015</name>
</gene>
<sequence length="1028" mass="113496">MNREYDAISSADRAQGQGRYARWLILEPLTKHILVSRCICGHPRVYISTPKSRPRPGHPRHSESVPADHFDVEGCAALSPTLSRSSQRRRPELINENARENSSGSGTQRPESVGTLVQGEPDNGKFDFAHHVRALLNQDLTVQGLGAAAKYQPTIWSIWSPKAIKQGIQQARHPPVKDILSNFNGVVRIVLGSPGSGCTTLLKVLANQRQGYHKVIGDVSYDGIDPEYLSAHYRGDVGYAPEDDTHFPSLSVKNTLSVAAKMRTPQNRANNRSRSEFVQSGWALSCSTDVTLMLFSDAVQTLATVLGLRHTFDTPVGDESIRGVSGGEKKRVSIAEMLAGRARIGCWDNPSSTRGLDSSTALEFVRALRIATDVGNTTTIVTIYQAAESLYRLFDKVCVIYEGKQIYFGPADSARQYFMDMGWEPANRQTTADFLVAVTDPLARTPRSGWKDRVPRTAEEFATRWIESTEGRASREEAHEYMRAPQDHLDKHHQNYKVSARAERADHMSRKSAYTVSIAMQVRAIILRRLQIIRGDMAAPAITVASFVIQALIIGSVFYNLPQATVAYFSRGGLQRDASKFFIFLLITVIMTLTMKAFFRGLAALCGSEAQAQAFAGMGILMLSMYTGYTIPRPSMIGALKWLTYINPIRYGFEAIVVNEFHGLNGQCSQFAPAGPGYENVNVANQVCTTVGASPGDPVVNGDTFVRLSFGYEYSNLWRNFGILLAFWIGFVVIFLAASERAGNMASGATQLVFKQNAKIPSLENPTANNTDPEKADVPPDQIVERQQKEAKDAQRGLPEQRSVFSWHRLNYDISTGSGQKRRLLDDVSGFVAPGKMTALMGESGAGKTTLLNALAERVGTGVITGDRFVDGHALPRDFASQTGYVQQMDIHMASTSMFIFLFLRVLWAYWERGLAVREALMFSAELRQPTSVSRDEKRAYVEDVIKMCAMESYADAIIGRVGEGLNVEQRKRLTIGVELAAKPKLLLFLDEPTSGLDSQSAWAIVDFLRSLADKGQAILCTSDLLFR</sequence>
<evidence type="ECO:0000256" key="7">
    <source>
        <dbReference type="ARBA" id="ARBA00023136"/>
    </source>
</evidence>
<evidence type="ECO:0000256" key="1">
    <source>
        <dbReference type="ARBA" id="ARBA00004141"/>
    </source>
</evidence>
<dbReference type="InterPro" id="IPR003593">
    <property type="entry name" value="AAA+_ATPase"/>
</dbReference>
<dbReference type="AlphaFoldDB" id="L8WJ53"/>
<keyword evidence="5" id="KW-0067">ATP-binding</keyword>
<comment type="caution">
    <text evidence="11">The sequence shown here is derived from an EMBL/GenBank/DDBJ whole genome shotgun (WGS) entry which is preliminary data.</text>
</comment>
<dbReference type="Pfam" id="PF01061">
    <property type="entry name" value="ABC2_membrane"/>
    <property type="match status" value="1"/>
</dbReference>
<dbReference type="Pfam" id="PF06422">
    <property type="entry name" value="PDR_CDR"/>
    <property type="match status" value="1"/>
</dbReference>
<evidence type="ECO:0000256" key="3">
    <source>
        <dbReference type="ARBA" id="ARBA00022692"/>
    </source>
</evidence>
<feature type="transmembrane region" description="Helical" evidence="9">
    <location>
        <begin position="538"/>
        <end position="561"/>
    </location>
</feature>
<evidence type="ECO:0000256" key="4">
    <source>
        <dbReference type="ARBA" id="ARBA00022741"/>
    </source>
</evidence>
<dbReference type="InterPro" id="IPR027417">
    <property type="entry name" value="P-loop_NTPase"/>
</dbReference>
<protein>
    <submittedName>
        <fullName evidence="11">ABC transporter</fullName>
    </submittedName>
</protein>
<evidence type="ECO:0000256" key="9">
    <source>
        <dbReference type="SAM" id="Phobius"/>
    </source>
</evidence>
<dbReference type="OrthoDB" id="245989at2759"/>
<feature type="transmembrane region" description="Helical" evidence="9">
    <location>
        <begin position="611"/>
        <end position="631"/>
    </location>
</feature>
<dbReference type="HOGENOM" id="CLU_000604_35_0_1"/>
<keyword evidence="7 9" id="KW-0472">Membrane</keyword>
<dbReference type="STRING" id="983506.L8WJ53"/>
<dbReference type="GO" id="GO:0140359">
    <property type="term" value="F:ABC-type transporter activity"/>
    <property type="evidence" value="ECO:0007669"/>
    <property type="project" value="InterPro"/>
</dbReference>
<feature type="compositionally biased region" description="Basic and acidic residues" evidence="8">
    <location>
        <begin position="60"/>
        <end position="72"/>
    </location>
</feature>
<feature type="compositionally biased region" description="Basic and acidic residues" evidence="8">
    <location>
        <begin position="89"/>
        <end position="99"/>
    </location>
</feature>
<keyword evidence="3 9" id="KW-0812">Transmembrane</keyword>
<feature type="transmembrane region" description="Helical" evidence="9">
    <location>
        <begin position="717"/>
        <end position="738"/>
    </location>
</feature>
<dbReference type="InterPro" id="IPR013525">
    <property type="entry name" value="ABC2_TM"/>
</dbReference>
<dbReference type="InterPro" id="IPR010929">
    <property type="entry name" value="PDR_CDR_ABC"/>
</dbReference>
<dbReference type="GO" id="GO:0016887">
    <property type="term" value="F:ATP hydrolysis activity"/>
    <property type="evidence" value="ECO:0007669"/>
    <property type="project" value="InterPro"/>
</dbReference>
<accession>L8WJ53</accession>
<dbReference type="EMBL" id="AFRT01002325">
    <property type="protein sequence ID" value="ELU37955.1"/>
    <property type="molecule type" value="Genomic_DNA"/>
</dbReference>
<dbReference type="OMA" id="FAHRCCG"/>
<evidence type="ECO:0000313" key="11">
    <source>
        <dbReference type="EMBL" id="ELU37955.1"/>
    </source>
</evidence>
<dbReference type="GO" id="GO:0016020">
    <property type="term" value="C:membrane"/>
    <property type="evidence" value="ECO:0007669"/>
    <property type="project" value="UniProtKB-SubCell"/>
</dbReference>
<dbReference type="SUPFAM" id="SSF52540">
    <property type="entry name" value="P-loop containing nucleoside triphosphate hydrolases"/>
    <property type="match status" value="2"/>
</dbReference>
<dbReference type="Proteomes" id="UP000011668">
    <property type="component" value="Unassembled WGS sequence"/>
</dbReference>
<name>L8WJ53_THACA</name>
<evidence type="ECO:0000256" key="2">
    <source>
        <dbReference type="ARBA" id="ARBA00022448"/>
    </source>
</evidence>
<evidence type="ECO:0000313" key="12">
    <source>
        <dbReference type="Proteomes" id="UP000011668"/>
    </source>
</evidence>
<dbReference type="InterPro" id="IPR003439">
    <property type="entry name" value="ABC_transporter-like_ATP-bd"/>
</dbReference>
<dbReference type="CDD" id="cd03233">
    <property type="entry name" value="ABCG_PDR_domain1"/>
    <property type="match status" value="1"/>
</dbReference>
<dbReference type="InterPro" id="IPR034001">
    <property type="entry name" value="ABCG_PDR_1"/>
</dbReference>
<dbReference type="InterPro" id="IPR017871">
    <property type="entry name" value="ABC_transporter-like_CS"/>
</dbReference>
<dbReference type="Gene3D" id="3.40.50.300">
    <property type="entry name" value="P-loop containing nucleotide triphosphate hydrolases"/>
    <property type="match status" value="2"/>
</dbReference>
<evidence type="ECO:0000256" key="5">
    <source>
        <dbReference type="ARBA" id="ARBA00022840"/>
    </source>
</evidence>
<dbReference type="PROSITE" id="PS50893">
    <property type="entry name" value="ABC_TRANSPORTER_2"/>
    <property type="match status" value="1"/>
</dbReference>
<keyword evidence="6 9" id="KW-1133">Transmembrane helix</keyword>
<evidence type="ECO:0000256" key="8">
    <source>
        <dbReference type="SAM" id="MobiDB-lite"/>
    </source>
</evidence>
<feature type="region of interest" description="Disordered" evidence="8">
    <location>
        <begin position="47"/>
        <end position="120"/>
    </location>
</feature>